<dbReference type="KEGG" id="shi:Shel_07060"/>
<evidence type="ECO:0000313" key="2">
    <source>
        <dbReference type="Proteomes" id="UP000002026"/>
    </source>
</evidence>
<dbReference type="HOGENOM" id="CLU_132551_0_0_11"/>
<name>C7N4D0_SLAHD</name>
<dbReference type="EMBL" id="CP001684">
    <property type="protein sequence ID" value="ACV21765.1"/>
    <property type="molecule type" value="Genomic_DNA"/>
</dbReference>
<protein>
    <submittedName>
        <fullName evidence="1">Uncharacterized protein</fullName>
    </submittedName>
</protein>
<gene>
    <name evidence="1" type="ordered locus">Shel_07060</name>
</gene>
<proteinExistence type="predicted"/>
<evidence type="ECO:0000313" key="1">
    <source>
        <dbReference type="EMBL" id="ACV21765.1"/>
    </source>
</evidence>
<sequence>MLQQDYLMRLIIQFVAATTRSIEIGKVRPKEAAEGLEDAMSEALDMDASTLLRLEPESLSDILRVSGVDPDLMEYIIRSMLLEAWYLEEANLPKTGQLRRDQARALAYMYGLEDTLDFDIPVEDLETELRRLAEEDGIDFDAPWSDD</sequence>
<dbReference type="Proteomes" id="UP000002026">
    <property type="component" value="Chromosome"/>
</dbReference>
<dbReference type="STRING" id="471855.Shel_07060"/>
<dbReference type="RefSeq" id="WP_012797869.1">
    <property type="nucleotide sequence ID" value="NC_013165.1"/>
</dbReference>
<accession>C7N4D0</accession>
<dbReference type="AlphaFoldDB" id="C7N4D0"/>
<keyword evidence="2" id="KW-1185">Reference proteome</keyword>
<reference evidence="1 2" key="1">
    <citation type="journal article" date="2009" name="Stand. Genomic Sci.">
        <title>Complete genome sequence of Slackia heliotrinireducens type strain (RHS 1).</title>
        <authorList>
            <person name="Pukall R."/>
            <person name="Lapidus A."/>
            <person name="Nolan M."/>
            <person name="Copeland A."/>
            <person name="Glavina Del Rio T."/>
            <person name="Lucas S."/>
            <person name="Chen F."/>
            <person name="Tice H."/>
            <person name="Cheng J.F."/>
            <person name="Chertkov O."/>
            <person name="Bruce D."/>
            <person name="Goodwin L."/>
            <person name="Kuske C."/>
            <person name="Brettin T."/>
            <person name="Detter J.C."/>
            <person name="Han C."/>
            <person name="Pitluck S."/>
            <person name="Pati A."/>
            <person name="Mavrommatis K."/>
            <person name="Ivanova N."/>
            <person name="Ovchinnikova G."/>
            <person name="Chen A."/>
            <person name="Palaniappan K."/>
            <person name="Schneider S."/>
            <person name="Rohde M."/>
            <person name="Chain P."/>
            <person name="D'haeseleer P."/>
            <person name="Goker M."/>
            <person name="Bristow J."/>
            <person name="Eisen J.A."/>
            <person name="Markowitz V."/>
            <person name="Kyrpides N.C."/>
            <person name="Klenk H.P."/>
            <person name="Hugenholtz P."/>
        </authorList>
    </citation>
    <scope>NUCLEOTIDE SEQUENCE [LARGE SCALE GENOMIC DNA]</scope>
    <source>
        <strain evidence="2">ATCC 29202 / DSM 20476 / NCTC 11029 / RHS 1</strain>
    </source>
</reference>
<organism evidence="1 2">
    <name type="scientific">Slackia heliotrinireducens (strain ATCC 29202 / DSM 20476 / NCTC 11029 / RHS 1)</name>
    <name type="common">Peptococcus heliotrinreducens</name>
    <dbReference type="NCBI Taxonomy" id="471855"/>
    <lineage>
        <taxon>Bacteria</taxon>
        <taxon>Bacillati</taxon>
        <taxon>Actinomycetota</taxon>
        <taxon>Coriobacteriia</taxon>
        <taxon>Eggerthellales</taxon>
        <taxon>Eggerthellaceae</taxon>
        <taxon>Slackia</taxon>
    </lineage>
</organism>